<dbReference type="GeneID" id="63851923"/>
<dbReference type="SUPFAM" id="SSF51197">
    <property type="entry name" value="Clavaminate synthase-like"/>
    <property type="match status" value="1"/>
</dbReference>
<dbReference type="RefSeq" id="XP_040789982.1">
    <property type="nucleotide sequence ID" value="XM_040934672.1"/>
</dbReference>
<dbReference type="InterPro" id="IPR026992">
    <property type="entry name" value="DIOX_N"/>
</dbReference>
<dbReference type="InterPro" id="IPR005123">
    <property type="entry name" value="Oxoglu/Fe-dep_dioxygenase_dom"/>
</dbReference>
<dbReference type="GO" id="GO:0046872">
    <property type="term" value="F:metal ion binding"/>
    <property type="evidence" value="ECO:0007669"/>
    <property type="project" value="UniProtKB-KW"/>
</dbReference>
<dbReference type="OrthoDB" id="288590at2759"/>
<evidence type="ECO:0000313" key="5">
    <source>
        <dbReference type="Proteomes" id="UP000800039"/>
    </source>
</evidence>
<reference evidence="4" key="1">
    <citation type="submission" date="2020-01" db="EMBL/GenBank/DDBJ databases">
        <authorList>
            <consortium name="DOE Joint Genome Institute"/>
            <person name="Haridas S."/>
            <person name="Albert R."/>
            <person name="Binder M."/>
            <person name="Bloem J."/>
            <person name="Labutti K."/>
            <person name="Salamov A."/>
            <person name="Andreopoulos B."/>
            <person name="Baker S.E."/>
            <person name="Barry K."/>
            <person name="Bills G."/>
            <person name="Bluhm B.H."/>
            <person name="Cannon C."/>
            <person name="Castanera R."/>
            <person name="Culley D.E."/>
            <person name="Daum C."/>
            <person name="Ezra D."/>
            <person name="Gonzalez J.B."/>
            <person name="Henrissat B."/>
            <person name="Kuo A."/>
            <person name="Liang C."/>
            <person name="Lipzen A."/>
            <person name="Lutzoni F."/>
            <person name="Magnuson J."/>
            <person name="Mondo S."/>
            <person name="Nolan M."/>
            <person name="Ohm R."/>
            <person name="Pangilinan J."/>
            <person name="Park H.-J."/>
            <person name="Ramirez L."/>
            <person name="Alfaro M."/>
            <person name="Sun H."/>
            <person name="Tritt A."/>
            <person name="Yoshinaga Y."/>
            <person name="Zwiers L.-H."/>
            <person name="Turgeon B.G."/>
            <person name="Goodwin S.B."/>
            <person name="Spatafora J.W."/>
            <person name="Crous P.W."/>
            <person name="Grigoriev I.V."/>
        </authorList>
    </citation>
    <scope>NUCLEOTIDE SEQUENCE</scope>
    <source>
        <strain evidence="4">CBS 394.84</strain>
    </source>
</reference>
<dbReference type="GO" id="GO:0044283">
    <property type="term" value="P:small molecule biosynthetic process"/>
    <property type="evidence" value="ECO:0007669"/>
    <property type="project" value="UniProtKB-ARBA"/>
</dbReference>
<dbReference type="AlphaFoldDB" id="A0A9P4GLK0"/>
<comment type="caution">
    <text evidence="4">The sequence shown here is derived from an EMBL/GenBank/DDBJ whole genome shotgun (WGS) entry which is preliminary data.</text>
</comment>
<dbReference type="Proteomes" id="UP000800039">
    <property type="component" value="Unassembled WGS sequence"/>
</dbReference>
<protein>
    <submittedName>
        <fullName evidence="4">Clavaminate synthase-like protein</fullName>
    </submittedName>
</protein>
<evidence type="ECO:0000313" key="4">
    <source>
        <dbReference type="EMBL" id="KAF1847419.1"/>
    </source>
</evidence>
<keyword evidence="2" id="KW-0560">Oxidoreductase</keyword>
<proteinExistence type="inferred from homology"/>
<evidence type="ECO:0000259" key="3">
    <source>
        <dbReference type="PROSITE" id="PS51471"/>
    </source>
</evidence>
<name>A0A9P4GLK0_9PLEO</name>
<dbReference type="InterPro" id="IPR050231">
    <property type="entry name" value="Iron_ascorbate_oxido_reductase"/>
</dbReference>
<dbReference type="GO" id="GO:0016491">
    <property type="term" value="F:oxidoreductase activity"/>
    <property type="evidence" value="ECO:0007669"/>
    <property type="project" value="UniProtKB-KW"/>
</dbReference>
<comment type="similarity">
    <text evidence="1 2">Belongs to the iron/ascorbate-dependent oxidoreductase family.</text>
</comment>
<keyword evidence="2" id="KW-0408">Iron</keyword>
<evidence type="ECO:0000256" key="1">
    <source>
        <dbReference type="ARBA" id="ARBA00008056"/>
    </source>
</evidence>
<feature type="domain" description="Fe2OG dioxygenase" evidence="3">
    <location>
        <begin position="205"/>
        <end position="313"/>
    </location>
</feature>
<dbReference type="InterPro" id="IPR027443">
    <property type="entry name" value="IPNS-like_sf"/>
</dbReference>
<dbReference type="EMBL" id="ML976615">
    <property type="protein sequence ID" value="KAF1847419.1"/>
    <property type="molecule type" value="Genomic_DNA"/>
</dbReference>
<organism evidence="4 5">
    <name type="scientific">Cucurbitaria berberidis CBS 394.84</name>
    <dbReference type="NCBI Taxonomy" id="1168544"/>
    <lineage>
        <taxon>Eukaryota</taxon>
        <taxon>Fungi</taxon>
        <taxon>Dikarya</taxon>
        <taxon>Ascomycota</taxon>
        <taxon>Pezizomycotina</taxon>
        <taxon>Dothideomycetes</taxon>
        <taxon>Pleosporomycetidae</taxon>
        <taxon>Pleosporales</taxon>
        <taxon>Pleosporineae</taxon>
        <taxon>Cucurbitariaceae</taxon>
        <taxon>Cucurbitaria</taxon>
    </lineage>
</organism>
<dbReference type="Gene3D" id="2.60.120.330">
    <property type="entry name" value="B-lactam Antibiotic, Isopenicillin N Synthase, Chain"/>
    <property type="match status" value="1"/>
</dbReference>
<keyword evidence="2" id="KW-0479">Metal-binding</keyword>
<dbReference type="Pfam" id="PF14226">
    <property type="entry name" value="DIOX_N"/>
    <property type="match status" value="1"/>
</dbReference>
<dbReference type="Pfam" id="PF03171">
    <property type="entry name" value="2OG-FeII_Oxy"/>
    <property type="match status" value="1"/>
</dbReference>
<keyword evidence="5" id="KW-1185">Reference proteome</keyword>
<dbReference type="PROSITE" id="PS51471">
    <property type="entry name" value="FE2OG_OXY"/>
    <property type="match status" value="1"/>
</dbReference>
<accession>A0A9P4GLK0</accession>
<dbReference type="PANTHER" id="PTHR47990">
    <property type="entry name" value="2-OXOGLUTARATE (2OG) AND FE(II)-DEPENDENT OXYGENASE SUPERFAMILY PROTEIN-RELATED"/>
    <property type="match status" value="1"/>
</dbReference>
<evidence type="ECO:0000256" key="2">
    <source>
        <dbReference type="RuleBase" id="RU003682"/>
    </source>
</evidence>
<gene>
    <name evidence="4" type="ORF">K460DRAFT_374483</name>
</gene>
<dbReference type="InterPro" id="IPR044861">
    <property type="entry name" value="IPNS-like_FE2OG_OXY"/>
</dbReference>
<sequence length="361" mass="41616">MNSQSRTVEPAKIPVVDFEKLSGNPEERKVSLQQMDDAFKSFGFIYLSNHTIRQELVDEAFTWSQRFFKLPLETKRLIEHPQSADDHRGWAKVGAGLVSQGVWDPTEIEAMRQTVLPEQKEILEMGNPYSSDDRVANPYPNRLPPDDTFPGFRTFIEKWWDECINQEQLLMRCLCEVVGMKDLDFLSKQQTPGKNRSHMSWLHYLSMPASPLRSRDARRLNIHTDFGQLTLLFQDNIGGLEIHDDSANIFRPVLPKPGTVIVHIGDMLEKQSNGRWKSALHQVTAPPSFLYGDLPMPEDTVVERYAIAFYAHPDYNTMIEPLPGCEKAGKWRSLEWEDSMTAGDWMRKRVALEYEYKPSKV</sequence>